<name>A0ABW5DER3_9BACT</name>
<dbReference type="RefSeq" id="WP_386821281.1">
    <property type="nucleotide sequence ID" value="NZ_JBHUIT010000032.1"/>
</dbReference>
<sequence>MVIHNIGGGTREEDRLGDFPLTGHFRWTE</sequence>
<comment type="caution">
    <text evidence="1">The sequence shown here is derived from an EMBL/GenBank/DDBJ whole genome shotgun (WGS) entry which is preliminary data.</text>
</comment>
<dbReference type="Proteomes" id="UP001597375">
    <property type="component" value="Unassembled WGS sequence"/>
</dbReference>
<accession>A0ABW5DER3</accession>
<protein>
    <submittedName>
        <fullName evidence="1">DUF1287 domain-containing protein</fullName>
    </submittedName>
</protein>
<keyword evidence="2" id="KW-1185">Reference proteome</keyword>
<organism evidence="1 2">
    <name type="scientific">Luteolibacter algae</name>
    <dbReference type="NCBI Taxonomy" id="454151"/>
    <lineage>
        <taxon>Bacteria</taxon>
        <taxon>Pseudomonadati</taxon>
        <taxon>Verrucomicrobiota</taxon>
        <taxon>Verrucomicrobiia</taxon>
        <taxon>Verrucomicrobiales</taxon>
        <taxon>Verrucomicrobiaceae</taxon>
        <taxon>Luteolibacter</taxon>
    </lineage>
</organism>
<proteinExistence type="predicted"/>
<evidence type="ECO:0000313" key="2">
    <source>
        <dbReference type="Proteomes" id="UP001597375"/>
    </source>
</evidence>
<gene>
    <name evidence="1" type="ORF">ACFSSA_14425</name>
</gene>
<reference evidence="2" key="1">
    <citation type="journal article" date="2019" name="Int. J. Syst. Evol. Microbiol.">
        <title>The Global Catalogue of Microorganisms (GCM) 10K type strain sequencing project: providing services to taxonomists for standard genome sequencing and annotation.</title>
        <authorList>
            <consortium name="The Broad Institute Genomics Platform"/>
            <consortium name="The Broad Institute Genome Sequencing Center for Infectious Disease"/>
            <person name="Wu L."/>
            <person name="Ma J."/>
        </authorList>
    </citation>
    <scope>NUCLEOTIDE SEQUENCE [LARGE SCALE GENOMIC DNA]</scope>
    <source>
        <strain evidence="2">CGMCC 4.7106</strain>
    </source>
</reference>
<dbReference type="EMBL" id="JBHUIT010000032">
    <property type="protein sequence ID" value="MFD2257875.1"/>
    <property type="molecule type" value="Genomic_DNA"/>
</dbReference>
<dbReference type="Pfam" id="PF06940">
    <property type="entry name" value="DUF1287"/>
    <property type="match status" value="1"/>
</dbReference>
<dbReference type="InterPro" id="IPR009706">
    <property type="entry name" value="DUF1287"/>
</dbReference>
<evidence type="ECO:0000313" key="1">
    <source>
        <dbReference type="EMBL" id="MFD2257875.1"/>
    </source>
</evidence>